<evidence type="ECO:0000313" key="2">
    <source>
        <dbReference type="EMBL" id="EKF18446.1"/>
    </source>
</evidence>
<evidence type="ECO:0000313" key="3">
    <source>
        <dbReference type="Proteomes" id="UP000006786"/>
    </source>
</evidence>
<dbReference type="Proteomes" id="UP000006786">
    <property type="component" value="Unassembled WGS sequence"/>
</dbReference>
<accession>K2M8D7</accession>
<dbReference type="eggNOG" id="COG0223">
    <property type="taxonomic scope" value="Bacteria"/>
</dbReference>
<reference evidence="2 3" key="1">
    <citation type="journal article" date="2012" name="J. Bacteriol.">
        <title>Genome Sequence of Nitratireductor pacificus Type Strain pht-3B.</title>
        <authorList>
            <person name="Lai Q."/>
            <person name="Li G."/>
            <person name="Shao Z."/>
        </authorList>
    </citation>
    <scope>NUCLEOTIDE SEQUENCE [LARGE SCALE GENOMIC DNA]</scope>
    <source>
        <strain evidence="3">pht-3B</strain>
    </source>
</reference>
<feature type="domain" description="Glucosamine inositolphosphorylceramide transferase 1 N-terminal" evidence="1">
    <location>
        <begin position="281"/>
        <end position="489"/>
    </location>
</feature>
<protein>
    <recommendedName>
        <fullName evidence="1">Glucosamine inositolphosphorylceramide transferase 1 N-terminal domain-containing protein</fullName>
    </recommendedName>
</protein>
<dbReference type="InterPro" id="IPR056442">
    <property type="entry name" value="GINT1_N"/>
</dbReference>
<dbReference type="EMBL" id="AMRM01000013">
    <property type="protein sequence ID" value="EKF18446.1"/>
    <property type="molecule type" value="Genomic_DNA"/>
</dbReference>
<gene>
    <name evidence="2" type="ORF">NA2_12403</name>
</gene>
<dbReference type="Pfam" id="PF24793">
    <property type="entry name" value="GINT1_N"/>
    <property type="match status" value="1"/>
</dbReference>
<name>K2M8D7_9HYPH</name>
<dbReference type="PATRIC" id="fig|391937.3.peg.2546"/>
<proteinExistence type="predicted"/>
<organism evidence="2 3">
    <name type="scientific">Nitratireductor pacificus pht-3B</name>
    <dbReference type="NCBI Taxonomy" id="391937"/>
    <lineage>
        <taxon>Bacteria</taxon>
        <taxon>Pseudomonadati</taxon>
        <taxon>Pseudomonadota</taxon>
        <taxon>Alphaproteobacteria</taxon>
        <taxon>Hyphomicrobiales</taxon>
        <taxon>Phyllobacteriaceae</taxon>
        <taxon>Nitratireductor</taxon>
    </lineage>
</organism>
<comment type="caution">
    <text evidence="2">The sequence shown here is derived from an EMBL/GenBank/DDBJ whole genome shotgun (WGS) entry which is preliminary data.</text>
</comment>
<dbReference type="AlphaFoldDB" id="K2M8D7"/>
<evidence type="ECO:0000259" key="1">
    <source>
        <dbReference type="Pfam" id="PF24793"/>
    </source>
</evidence>
<dbReference type="InterPro" id="IPR023296">
    <property type="entry name" value="Glyco_hydro_beta-prop_sf"/>
</dbReference>
<sequence length="520" mass="57743">MRVGILTGLGRRFENWELQLFERLLADQRFEMAGFLVHPHPFDGQPSGLAAGWIARLDRALFARQAPYPAPRFARSRKALPVLHLDGASQPVAELGLDLVLRHVPARPPHDLVAGLPFGVWTLSHVEAQSAHANWTGIADTLAKAAGTRLGLTVERGDGKRAVQIAEAAFNTKFSAARNTAFIQEKSVLLAMRELGRLADTRKLAAPAAKAQSARPATPPSLREAAAYAGHLLHGSTMLAAKVLRRRTHSEAAVWTLYSGRGAIDDFDPRKAVEIPPSQTSIKADPFLFRHQGETYVFYENYGVGDSKAHIAVGRLTRDRLEPIGIALGGDSHLSFPFVFSHDGAIFMMPETHQKKRVEIWRAVNFPLVWEPYSSAFEGWSVADSTLFRHKGAWWLFSNLSEHHAFEDHCSALYAFEVDGPKLSSIVAHRRNPVVIGSATARNAGRVFSRHKRLFRPSQNNAYGIYGYGLNIMEIEQLDRETYRETCVRRIVPDFKPGLVGCHHFDASGSRYILDARLNA</sequence>
<dbReference type="SUPFAM" id="SSF75005">
    <property type="entry name" value="Arabinanase/levansucrase/invertase"/>
    <property type="match status" value="1"/>
</dbReference>
<dbReference type="STRING" id="391937.NA2_12403"/>
<keyword evidence="3" id="KW-1185">Reference proteome</keyword>